<name>T1AR30_9ZZZZ</name>
<feature type="domain" description="Transposase IS4-like" evidence="1">
    <location>
        <begin position="61"/>
        <end position="314"/>
    </location>
</feature>
<gene>
    <name evidence="2" type="ORF">B2A_09579</name>
</gene>
<dbReference type="InterPro" id="IPR002559">
    <property type="entry name" value="Transposase_11"/>
</dbReference>
<dbReference type="GO" id="GO:0004803">
    <property type="term" value="F:transposase activity"/>
    <property type="evidence" value="ECO:0007669"/>
    <property type="project" value="InterPro"/>
</dbReference>
<dbReference type="GO" id="GO:0003677">
    <property type="term" value="F:DNA binding"/>
    <property type="evidence" value="ECO:0007669"/>
    <property type="project" value="InterPro"/>
</dbReference>
<dbReference type="EMBL" id="AUZZ01006917">
    <property type="protein sequence ID" value="EQD44495.1"/>
    <property type="molecule type" value="Genomic_DNA"/>
</dbReference>
<protein>
    <submittedName>
        <fullName evidence="2">Transposase IS4 family protein</fullName>
    </submittedName>
</protein>
<organism evidence="2">
    <name type="scientific">mine drainage metagenome</name>
    <dbReference type="NCBI Taxonomy" id="410659"/>
    <lineage>
        <taxon>unclassified sequences</taxon>
        <taxon>metagenomes</taxon>
        <taxon>ecological metagenomes</taxon>
    </lineage>
</organism>
<accession>T1AR30</accession>
<dbReference type="Pfam" id="PF01609">
    <property type="entry name" value="DDE_Tnp_1"/>
    <property type="match status" value="1"/>
</dbReference>
<dbReference type="GO" id="GO:0006313">
    <property type="term" value="P:DNA transposition"/>
    <property type="evidence" value="ECO:0007669"/>
    <property type="project" value="InterPro"/>
</dbReference>
<evidence type="ECO:0000313" key="2">
    <source>
        <dbReference type="EMBL" id="EQD44495.1"/>
    </source>
</evidence>
<evidence type="ECO:0000259" key="1">
    <source>
        <dbReference type="Pfam" id="PF01609"/>
    </source>
</evidence>
<comment type="caution">
    <text evidence="2">The sequence shown here is derived from an EMBL/GenBank/DDBJ whole genome shotgun (WGS) entry which is preliminary data.</text>
</comment>
<dbReference type="AlphaFoldDB" id="T1AR30"/>
<reference evidence="2" key="1">
    <citation type="submission" date="2013-08" db="EMBL/GenBank/DDBJ databases">
        <authorList>
            <person name="Mendez C."/>
            <person name="Richter M."/>
            <person name="Ferrer M."/>
            <person name="Sanchez J."/>
        </authorList>
    </citation>
    <scope>NUCLEOTIDE SEQUENCE</scope>
</reference>
<dbReference type="PANTHER" id="PTHR34614:SF2">
    <property type="entry name" value="TRANSPOSASE IS4-LIKE DOMAIN-CONTAINING PROTEIN"/>
    <property type="match status" value="1"/>
</dbReference>
<sequence>MDNRGPVLQDAWNRAWRGSSREPAAAYYDITKQRYYGTHCSLAQMGHDSERGLSTVVGFGLVVSREHHHPLFCRPLPGGRNDVITVRETVKELEAMDFRGLTMIMDRGMVSEENVNDVVGAGYHQVGIVRAIDREKPKGAWEYLARWPGKELARSRWLVKRPTGEGLYARAFTAPLYARPLRLAVVEAPDWRAEEKSARDLLLWELEGGSVPDERRPYLRQLLKPVVRKARGRWGFEVDRKAVGEEEARDGRFLMFSTDLSLDAPEMFRMYFERDVVEKCFQTAKGELDLGPIRVRREDRLEAYATVVYLALLLWTWGERRLAEALPRMPQKFRKKYPSLTLWEALRLLDGISWVRFTSGKRIRDWTTQLNGDQETLYRALGVTRLLPVT</sequence>
<proteinExistence type="predicted"/>
<reference evidence="2" key="2">
    <citation type="journal article" date="2014" name="ISME J.">
        <title>Microbial stratification in low pH oxic and suboxic macroscopic growths along an acid mine drainage.</title>
        <authorList>
            <person name="Mendez-Garcia C."/>
            <person name="Mesa V."/>
            <person name="Sprenger R.R."/>
            <person name="Richter M."/>
            <person name="Diez M.S."/>
            <person name="Solano J."/>
            <person name="Bargiela R."/>
            <person name="Golyshina O.V."/>
            <person name="Manteca A."/>
            <person name="Ramos J.L."/>
            <person name="Gallego J.R."/>
            <person name="Llorente I."/>
            <person name="Martins Dos Santos V.A."/>
            <person name="Jensen O.N."/>
            <person name="Pelaez A.I."/>
            <person name="Sanchez J."/>
            <person name="Ferrer M."/>
        </authorList>
    </citation>
    <scope>NUCLEOTIDE SEQUENCE</scope>
</reference>
<dbReference type="PANTHER" id="PTHR34614">
    <property type="match status" value="1"/>
</dbReference>